<evidence type="ECO:0000259" key="2">
    <source>
        <dbReference type="Pfam" id="PF01408"/>
    </source>
</evidence>
<evidence type="ECO:0000259" key="3">
    <source>
        <dbReference type="Pfam" id="PF22725"/>
    </source>
</evidence>
<feature type="domain" description="GFO/IDH/MocA-like oxidoreductase" evidence="3">
    <location>
        <begin position="140"/>
        <end position="237"/>
    </location>
</feature>
<accession>A0ABS6YP36</accession>
<dbReference type="SUPFAM" id="SSF51735">
    <property type="entry name" value="NAD(P)-binding Rossmann-fold domains"/>
    <property type="match status" value="1"/>
</dbReference>
<name>A0ABS6YP36_9ACTN</name>
<reference evidence="4 5" key="1">
    <citation type="submission" date="2019-11" db="EMBL/GenBank/DDBJ databases">
        <authorList>
            <person name="Ay H."/>
        </authorList>
    </citation>
    <scope>NUCLEOTIDE SEQUENCE [LARGE SCALE GENOMIC DNA]</scope>
    <source>
        <strain evidence="4 5">BG9H</strain>
    </source>
</reference>
<dbReference type="Pfam" id="PF01408">
    <property type="entry name" value="GFO_IDH_MocA"/>
    <property type="match status" value="1"/>
</dbReference>
<dbReference type="SUPFAM" id="SSF55347">
    <property type="entry name" value="Glyceraldehyde-3-phosphate dehydrogenase-like, C-terminal domain"/>
    <property type="match status" value="1"/>
</dbReference>
<dbReference type="PANTHER" id="PTHR43818:SF11">
    <property type="entry name" value="BCDNA.GH03377"/>
    <property type="match status" value="1"/>
</dbReference>
<dbReference type="EMBL" id="WMBF01000163">
    <property type="protein sequence ID" value="MBW5423163.1"/>
    <property type="molecule type" value="Genomic_DNA"/>
</dbReference>
<feature type="domain" description="Gfo/Idh/MocA-like oxidoreductase N-terminal" evidence="2">
    <location>
        <begin position="2"/>
        <end position="94"/>
    </location>
</feature>
<evidence type="ECO:0000256" key="1">
    <source>
        <dbReference type="ARBA" id="ARBA00023002"/>
    </source>
</evidence>
<keyword evidence="1" id="KW-0560">Oxidoreductase</keyword>
<evidence type="ECO:0000313" key="4">
    <source>
        <dbReference type="EMBL" id="MBW5423163.1"/>
    </source>
</evidence>
<dbReference type="RefSeq" id="WP_219689555.1">
    <property type="nucleotide sequence ID" value="NZ_WMBF01000163.1"/>
</dbReference>
<dbReference type="InterPro" id="IPR036291">
    <property type="entry name" value="NAD(P)-bd_dom_sf"/>
</dbReference>
<sequence length="320" mass="33714">MKWGVAGYGDLVIRRVLPALRALGEEPVFLWGRDPLRAARIAARWEVAGSGSDPRGLLAGTDAVYVATPVVHHVPLADAALDAGLPVLIEKPLAGCLRPGAGRLRTDSGRPASGVAYYRRLAPVLREVGRELAGWAPDRVEVRFRCAFEPGPGHPMRWRTDPAVSGGGVLADAGCHRLDLLLALFGRPTAVAARLAGYFDAGAERGAEVELSWPGLRARCLFEWSAEPPVDRIAFHGGGRSLVLDPLDSGQLLAAGPEGARRLRREPAANPHLPLVADFVAAVAAGRPPVCPVAEAALVDDVIVAAYRSHALGGGPVAAW</sequence>
<evidence type="ECO:0008006" key="6">
    <source>
        <dbReference type="Google" id="ProtNLM"/>
    </source>
</evidence>
<dbReference type="InterPro" id="IPR050463">
    <property type="entry name" value="Gfo/Idh/MocA_oxidrdct_glycsds"/>
</dbReference>
<dbReference type="Gene3D" id="3.30.360.10">
    <property type="entry name" value="Dihydrodipicolinate Reductase, domain 2"/>
    <property type="match status" value="1"/>
</dbReference>
<dbReference type="Gene3D" id="3.40.50.720">
    <property type="entry name" value="NAD(P)-binding Rossmann-like Domain"/>
    <property type="match status" value="1"/>
</dbReference>
<comment type="caution">
    <text evidence="4">The sequence shown here is derived from an EMBL/GenBank/DDBJ whole genome shotgun (WGS) entry which is preliminary data.</text>
</comment>
<dbReference type="InterPro" id="IPR055170">
    <property type="entry name" value="GFO_IDH_MocA-like_dom"/>
</dbReference>
<keyword evidence="5" id="KW-1185">Reference proteome</keyword>
<dbReference type="InterPro" id="IPR000683">
    <property type="entry name" value="Gfo/Idh/MocA-like_OxRdtase_N"/>
</dbReference>
<proteinExistence type="predicted"/>
<evidence type="ECO:0000313" key="5">
    <source>
        <dbReference type="Proteomes" id="UP001197114"/>
    </source>
</evidence>
<organism evidence="4 5">
    <name type="scientific">Streptomyces anatolicus</name>
    <dbReference type="NCBI Taxonomy" id="2675858"/>
    <lineage>
        <taxon>Bacteria</taxon>
        <taxon>Bacillati</taxon>
        <taxon>Actinomycetota</taxon>
        <taxon>Actinomycetes</taxon>
        <taxon>Kitasatosporales</taxon>
        <taxon>Streptomycetaceae</taxon>
        <taxon>Streptomyces</taxon>
    </lineage>
</organism>
<protein>
    <recommendedName>
        <fullName evidence="6">Oxidoreductase</fullName>
    </recommendedName>
</protein>
<dbReference type="Proteomes" id="UP001197114">
    <property type="component" value="Unassembled WGS sequence"/>
</dbReference>
<dbReference type="PANTHER" id="PTHR43818">
    <property type="entry name" value="BCDNA.GH03377"/>
    <property type="match status" value="1"/>
</dbReference>
<dbReference type="Pfam" id="PF22725">
    <property type="entry name" value="GFO_IDH_MocA_C3"/>
    <property type="match status" value="1"/>
</dbReference>
<gene>
    <name evidence="4" type="ORF">GKQ77_16585</name>
</gene>